<feature type="region of interest" description="Disordered" evidence="1">
    <location>
        <begin position="326"/>
        <end position="388"/>
    </location>
</feature>
<reference evidence="4" key="2">
    <citation type="submission" date="2023-02" db="EMBL/GenBank/DDBJ databases">
        <authorList>
            <consortium name="DOE Joint Genome Institute"/>
            <person name="Mondo S.J."/>
            <person name="Chang Y."/>
            <person name="Wang Y."/>
            <person name="Ahrendt S."/>
            <person name="Andreopoulos W."/>
            <person name="Barry K."/>
            <person name="Beard J."/>
            <person name="Benny G.L."/>
            <person name="Blankenship S."/>
            <person name="Bonito G."/>
            <person name="Cuomo C."/>
            <person name="Desiro A."/>
            <person name="Gervers K.A."/>
            <person name="Hundley H."/>
            <person name="Kuo A."/>
            <person name="LaButti K."/>
            <person name="Lang B.F."/>
            <person name="Lipzen A."/>
            <person name="O'Donnell K."/>
            <person name="Pangilinan J."/>
            <person name="Reynolds N."/>
            <person name="Sandor L."/>
            <person name="Smith M.W."/>
            <person name="Tsang A."/>
            <person name="Grigoriev I.V."/>
            <person name="Stajich J.E."/>
            <person name="Spatafora J.W."/>
        </authorList>
    </citation>
    <scope>NUCLEOTIDE SEQUENCE</scope>
    <source>
        <strain evidence="4">RSA 2281</strain>
    </source>
</reference>
<dbReference type="InterPro" id="IPR011022">
    <property type="entry name" value="Arrestin_C-like"/>
</dbReference>
<dbReference type="Gene3D" id="2.60.40.640">
    <property type="match status" value="1"/>
</dbReference>
<evidence type="ECO:0000259" key="3">
    <source>
        <dbReference type="Pfam" id="PF02752"/>
    </source>
</evidence>
<evidence type="ECO:0000313" key="5">
    <source>
        <dbReference type="Proteomes" id="UP001209540"/>
    </source>
</evidence>
<dbReference type="GO" id="GO:0005737">
    <property type="term" value="C:cytoplasm"/>
    <property type="evidence" value="ECO:0007669"/>
    <property type="project" value="TreeGrafter"/>
</dbReference>
<evidence type="ECO:0000259" key="2">
    <source>
        <dbReference type="Pfam" id="PF00339"/>
    </source>
</evidence>
<dbReference type="InterPro" id="IPR014752">
    <property type="entry name" value="Arrestin-like_C"/>
</dbReference>
<sequence>MPMLYNQKGSVSMQISIDPSFTGILRGNDNGTADPIYLKGTVVVHVHRPIKVRKIAIRFEGRCKVTINTSRTSKLVSAPPPEGVECRNLVTKKMCLLQEQQQPKLLPPGKYIYSFEFELSTQLPATFHGKRGMIRYRLKASIQRSVFSNNLHVYQEIPIRRSLVYDTIPFDLTETIVGKDYPDEIEYTASAPSVVYREGGLVPLNLAVQLIQQQQHTQQEHNNNSTTKTIQSITCALRERITYQTTGQQSLTYQSVSQTDELFPLGWSTFYPSEKGNHAHYNPYKKQEYNAEFRLCPRVNPDIKTKLIKVSHALIVNIKMIDDEQQQQLPMDNNNHHREGEDSYHHQKLTPINSNEQDDQHHQQAQESQVRPNTPPLSRSSSSSSISSIFSLGRHQAINTEEHIKEALLSIGGNGKRRHHHHHPNENDTNIYMCSLEVPIVVTSRQHCGEMPHPPAYQNMERPPTYRQSIAHLPPAPLYHSSST</sequence>
<dbReference type="Proteomes" id="UP001209540">
    <property type="component" value="Unassembled WGS sequence"/>
</dbReference>
<accession>A0AAD5P9R7</accession>
<organism evidence="4 5">
    <name type="scientific">Phascolomyces articulosus</name>
    <dbReference type="NCBI Taxonomy" id="60185"/>
    <lineage>
        <taxon>Eukaryota</taxon>
        <taxon>Fungi</taxon>
        <taxon>Fungi incertae sedis</taxon>
        <taxon>Mucoromycota</taxon>
        <taxon>Mucoromycotina</taxon>
        <taxon>Mucoromycetes</taxon>
        <taxon>Mucorales</taxon>
        <taxon>Lichtheimiaceae</taxon>
        <taxon>Phascolomyces</taxon>
    </lineage>
</organism>
<dbReference type="EMBL" id="JAIXMP010000031">
    <property type="protein sequence ID" value="KAI9250909.1"/>
    <property type="molecule type" value="Genomic_DNA"/>
</dbReference>
<dbReference type="GO" id="GO:0015031">
    <property type="term" value="P:protein transport"/>
    <property type="evidence" value="ECO:0007669"/>
    <property type="project" value="TreeGrafter"/>
</dbReference>
<dbReference type="PANTHER" id="PTHR11188:SF17">
    <property type="entry name" value="FI21816P1"/>
    <property type="match status" value="1"/>
</dbReference>
<feature type="domain" description="Arrestin-like N-terminal" evidence="2">
    <location>
        <begin position="39"/>
        <end position="148"/>
    </location>
</feature>
<name>A0AAD5P9R7_9FUNG</name>
<comment type="caution">
    <text evidence="4">The sequence shown here is derived from an EMBL/GenBank/DDBJ whole genome shotgun (WGS) entry which is preliminary data.</text>
</comment>
<feature type="domain" description="Arrestin C-terminal-like" evidence="3">
    <location>
        <begin position="223"/>
        <end position="321"/>
    </location>
</feature>
<keyword evidence="5" id="KW-1185">Reference proteome</keyword>
<dbReference type="AlphaFoldDB" id="A0AAD5P9R7"/>
<reference evidence="4" key="1">
    <citation type="journal article" date="2022" name="IScience">
        <title>Evolution of zygomycete secretomes and the origins of terrestrial fungal ecologies.</title>
        <authorList>
            <person name="Chang Y."/>
            <person name="Wang Y."/>
            <person name="Mondo S."/>
            <person name="Ahrendt S."/>
            <person name="Andreopoulos W."/>
            <person name="Barry K."/>
            <person name="Beard J."/>
            <person name="Benny G.L."/>
            <person name="Blankenship S."/>
            <person name="Bonito G."/>
            <person name="Cuomo C."/>
            <person name="Desiro A."/>
            <person name="Gervers K.A."/>
            <person name="Hundley H."/>
            <person name="Kuo A."/>
            <person name="LaButti K."/>
            <person name="Lang B.F."/>
            <person name="Lipzen A."/>
            <person name="O'Donnell K."/>
            <person name="Pangilinan J."/>
            <person name="Reynolds N."/>
            <person name="Sandor L."/>
            <person name="Smith M.E."/>
            <person name="Tsang A."/>
            <person name="Grigoriev I.V."/>
            <person name="Stajich J.E."/>
            <person name="Spatafora J.W."/>
        </authorList>
    </citation>
    <scope>NUCLEOTIDE SEQUENCE</scope>
    <source>
        <strain evidence="4">RSA 2281</strain>
    </source>
</reference>
<evidence type="ECO:0000313" key="4">
    <source>
        <dbReference type="EMBL" id="KAI9250909.1"/>
    </source>
</evidence>
<dbReference type="Pfam" id="PF00339">
    <property type="entry name" value="Arrestin_N"/>
    <property type="match status" value="1"/>
</dbReference>
<dbReference type="InterPro" id="IPR011021">
    <property type="entry name" value="Arrestin-like_N"/>
</dbReference>
<dbReference type="InterPro" id="IPR014756">
    <property type="entry name" value="Ig_E-set"/>
</dbReference>
<dbReference type="InterPro" id="IPR050357">
    <property type="entry name" value="Arrestin_domain-protein"/>
</dbReference>
<protein>
    <recommendedName>
        <fullName evidence="6">Arrestin-like N-terminal domain-containing protein</fullName>
    </recommendedName>
</protein>
<evidence type="ECO:0000256" key="1">
    <source>
        <dbReference type="SAM" id="MobiDB-lite"/>
    </source>
</evidence>
<dbReference type="PANTHER" id="PTHR11188">
    <property type="entry name" value="ARRESTIN DOMAIN CONTAINING PROTEIN"/>
    <property type="match status" value="1"/>
</dbReference>
<proteinExistence type="predicted"/>
<evidence type="ECO:0008006" key="6">
    <source>
        <dbReference type="Google" id="ProtNLM"/>
    </source>
</evidence>
<gene>
    <name evidence="4" type="ORF">BDA99DRAFT_589235</name>
</gene>
<feature type="compositionally biased region" description="Basic and acidic residues" evidence="1">
    <location>
        <begin position="334"/>
        <end position="345"/>
    </location>
</feature>
<dbReference type="SUPFAM" id="SSF81296">
    <property type="entry name" value="E set domains"/>
    <property type="match status" value="1"/>
</dbReference>
<feature type="compositionally biased region" description="Low complexity" evidence="1">
    <location>
        <begin position="378"/>
        <end position="388"/>
    </location>
</feature>
<dbReference type="Pfam" id="PF02752">
    <property type="entry name" value="Arrestin_C"/>
    <property type="match status" value="1"/>
</dbReference>